<dbReference type="Proteomes" id="UP001201629">
    <property type="component" value="Unassembled WGS sequence"/>
</dbReference>
<gene>
    <name evidence="3" type="primary">eccE</name>
    <name evidence="3" type="ORF">NIE79_002995</name>
</gene>
<feature type="transmembrane region" description="Helical" evidence="2">
    <location>
        <begin position="89"/>
        <end position="108"/>
    </location>
</feature>
<dbReference type="InterPro" id="IPR021368">
    <property type="entry name" value="T7SS_EccE"/>
</dbReference>
<dbReference type="EMBL" id="JAKKFD010000029">
    <property type="protein sequence ID" value="MCG5444834.1"/>
    <property type="molecule type" value="Genomic_DNA"/>
</dbReference>
<dbReference type="RefSeq" id="WP_238679879.1">
    <property type="nucleotide sequence ID" value="NZ_JAKKFD010000029.1"/>
</dbReference>
<keyword evidence="2" id="KW-0472">Membrane</keyword>
<feature type="region of interest" description="Disordered" evidence="1">
    <location>
        <begin position="1"/>
        <end position="49"/>
    </location>
</feature>
<proteinExistence type="predicted"/>
<reference evidence="3 4" key="1">
    <citation type="submission" date="2022-01" db="EMBL/GenBank/DDBJ databases">
        <authorList>
            <person name="Riesco R."/>
            <person name="Trujillo M.E."/>
        </authorList>
    </citation>
    <scope>NUCLEOTIDE SEQUENCE [LARGE SCALE GENOMIC DNA]</scope>
    <source>
        <strain evidence="3 4">NIE79</strain>
    </source>
</reference>
<keyword evidence="2" id="KW-1133">Transmembrane helix</keyword>
<name>A0ABS9N4G8_9ACTN</name>
<evidence type="ECO:0000256" key="1">
    <source>
        <dbReference type="SAM" id="MobiDB-lite"/>
    </source>
</evidence>
<organism evidence="3 4">
    <name type="scientific">Micromonospora trifolii</name>
    <dbReference type="NCBI Taxonomy" id="2911208"/>
    <lineage>
        <taxon>Bacteria</taxon>
        <taxon>Bacillati</taxon>
        <taxon>Actinomycetota</taxon>
        <taxon>Actinomycetes</taxon>
        <taxon>Micromonosporales</taxon>
        <taxon>Micromonosporaceae</taxon>
        <taxon>Micromonospora</taxon>
    </lineage>
</organism>
<keyword evidence="2" id="KW-0812">Transmembrane</keyword>
<keyword evidence="4" id="KW-1185">Reference proteome</keyword>
<evidence type="ECO:0000313" key="3">
    <source>
        <dbReference type="EMBL" id="MCG5444834.1"/>
    </source>
</evidence>
<evidence type="ECO:0000256" key="2">
    <source>
        <dbReference type="SAM" id="Phobius"/>
    </source>
</evidence>
<evidence type="ECO:0000313" key="4">
    <source>
        <dbReference type="Proteomes" id="UP001201629"/>
    </source>
</evidence>
<protein>
    <submittedName>
        <fullName evidence="3">Type VII secretion protein EccE</fullName>
    </submittedName>
</protein>
<accession>A0ABS9N4G8</accession>
<sequence length="650" mass="66610">MPAITTGGPHPPTPVESEAGASPRVGGPGRPTDSGPLSVGQRTPRRRSPVARWVALGRRVGAGTRAGQLVTAQVAAALVLVTLGRPAPVVAAAVLVAVLLVAAAWVPVRGRWLFEWLGTAIGHLTRRRALTGPADAAELLDLVAPGTVVRSTELTGGPAAVLEDTTGMVALLELGDPGDLLGDVSQAIPAPAALLPPTGPDQPPLLVQLLLAGAPAPVPSAGGTVGTSYRQLTDGRLAGRERAVVAVRVLRVNGWSEEDLRRVLAGTVRRIVRRLGPLAARPLGVPAALRVLGELAHHDGEPVRESWPAIRSGTLVQATFRLVQWPDGGAVAGRRLVPRLLALPATATTVSICSGPSPTSMPSGPPAAGGVPTELTVRLAAATATELAAATEALVRLVTDLGGKLRRLDGAHLSGLAATLPLALTAPGAQPRPPAPGARQGPTVDDWELSVGDAGLMVGTNRHGRAVTVRLFRPESTRVLLVGGVRAAQLVALRALALGALVVVQTARPRAWEPFIRGVGAPGGTIPLLPPGRAVADGVGTALRPLLLIVDAVAAEAAPGPPWRATLVVRDELTPADVDALSRADLALLQPLTPTEATLAGAALGLGGSAEWLTRIREDMVAVVNRRALRWALLSPTPIEAQLIGPPTRG</sequence>
<comment type="caution">
    <text evidence="3">The sequence shown here is derived from an EMBL/GenBank/DDBJ whole genome shotgun (WGS) entry which is preliminary data.</text>
</comment>
<dbReference type="NCBIfam" id="TIGR03923">
    <property type="entry name" value="T7SS_EccE"/>
    <property type="match status" value="1"/>
</dbReference>